<evidence type="ECO:0000313" key="3">
    <source>
        <dbReference type="Proteomes" id="UP000473014"/>
    </source>
</evidence>
<organism evidence="2 3">
    <name type="scientific">Streptomyces taklimakanensis</name>
    <dbReference type="NCBI Taxonomy" id="2569853"/>
    <lineage>
        <taxon>Bacteria</taxon>
        <taxon>Bacillati</taxon>
        <taxon>Actinomycetota</taxon>
        <taxon>Actinomycetes</taxon>
        <taxon>Kitasatosporales</taxon>
        <taxon>Streptomycetaceae</taxon>
        <taxon>Streptomyces</taxon>
    </lineage>
</organism>
<dbReference type="Proteomes" id="UP000473014">
    <property type="component" value="Unassembled WGS sequence"/>
</dbReference>
<accession>A0A6G2BJ28</accession>
<feature type="region of interest" description="Disordered" evidence="1">
    <location>
        <begin position="1"/>
        <end position="32"/>
    </location>
</feature>
<dbReference type="InterPro" id="IPR023375">
    <property type="entry name" value="ADC_dom_sf"/>
</dbReference>
<dbReference type="PANTHER" id="PTHR40518">
    <property type="entry name" value="ACETOACETATE DECARBOXYLASE"/>
    <property type="match status" value="1"/>
</dbReference>
<keyword evidence="3" id="KW-1185">Reference proteome</keyword>
<dbReference type="InterPro" id="IPR010451">
    <property type="entry name" value="Acetoacetate_decarboxylase"/>
</dbReference>
<dbReference type="PANTHER" id="PTHR40518:SF1">
    <property type="entry name" value="ACETOACETATE DECARBOXYLASE"/>
    <property type="match status" value="1"/>
</dbReference>
<gene>
    <name evidence="2" type="ORF">F0L17_24740</name>
</gene>
<evidence type="ECO:0000313" key="2">
    <source>
        <dbReference type="EMBL" id="MTE22250.1"/>
    </source>
</evidence>
<proteinExistence type="predicted"/>
<reference evidence="2 3" key="1">
    <citation type="submission" date="2019-11" db="EMBL/GenBank/DDBJ databases">
        <authorList>
            <person name="Yuan L."/>
        </authorList>
    </citation>
    <scope>NUCLEOTIDE SEQUENCE [LARGE SCALE GENOMIC DNA]</scope>
    <source>
        <strain evidence="2 3">TRM43335</strain>
    </source>
</reference>
<dbReference type="Pfam" id="PF06314">
    <property type="entry name" value="ADC"/>
    <property type="match status" value="1"/>
</dbReference>
<dbReference type="AlphaFoldDB" id="A0A6G2BJ28"/>
<dbReference type="RefSeq" id="WP_155072766.1">
    <property type="nucleotide sequence ID" value="NZ_WIXO01000001.1"/>
</dbReference>
<dbReference type="Gene3D" id="2.40.400.10">
    <property type="entry name" value="Acetoacetate decarboxylase-like"/>
    <property type="match status" value="1"/>
</dbReference>
<comment type="caution">
    <text evidence="2">The sequence shown here is derived from an EMBL/GenBank/DDBJ whole genome shotgun (WGS) entry which is preliminary data.</text>
</comment>
<evidence type="ECO:0008006" key="4">
    <source>
        <dbReference type="Google" id="ProtNLM"/>
    </source>
</evidence>
<dbReference type="SUPFAM" id="SSF160104">
    <property type="entry name" value="Acetoacetate decarboxylase-like"/>
    <property type="match status" value="1"/>
</dbReference>
<sequence>MPGPEPAPEDGAGATGGTADGGAEAVGGPPPYPPAPWRFRGHLWAAVLPVRDRLPVPADLRPLGSPFRLAVGLVRYREGTLRYDELALGPLVRRGRRAGLLIDRIWVDDAVSVRGGRDIWGLPKEPAEFEWSGRSVRVRDRDGPVAELSFGPGRPARLALPSVPLPLPGFSGSAGRRLFVPGRLVGTVRPETMTVLSWSDRLPRPARTTTRLSVAVRPFRMTVPGPVRC</sequence>
<dbReference type="EMBL" id="WIXO01000001">
    <property type="protein sequence ID" value="MTE22250.1"/>
    <property type="molecule type" value="Genomic_DNA"/>
</dbReference>
<name>A0A6G2BJ28_9ACTN</name>
<evidence type="ECO:0000256" key="1">
    <source>
        <dbReference type="SAM" id="MobiDB-lite"/>
    </source>
</evidence>
<protein>
    <recommendedName>
        <fullName evidence="4">Acetoacetate decarboxylase</fullName>
    </recommendedName>
</protein>
<dbReference type="OrthoDB" id="834556at2"/>
<dbReference type="GO" id="GO:0016829">
    <property type="term" value="F:lyase activity"/>
    <property type="evidence" value="ECO:0007669"/>
    <property type="project" value="InterPro"/>
</dbReference>